<gene>
    <name evidence="2" type="ORF">DAT39_015403</name>
</gene>
<evidence type="ECO:0000313" key="3">
    <source>
        <dbReference type="Proteomes" id="UP000727407"/>
    </source>
</evidence>
<comment type="caution">
    <text evidence="2">The sequence shown here is derived from an EMBL/GenBank/DDBJ whole genome shotgun (WGS) entry which is preliminary data.</text>
</comment>
<dbReference type="EMBL" id="QNUK01000351">
    <property type="protein sequence ID" value="KAF5894889.1"/>
    <property type="molecule type" value="Genomic_DNA"/>
</dbReference>
<dbReference type="Proteomes" id="UP000727407">
    <property type="component" value="Unassembled WGS sequence"/>
</dbReference>
<dbReference type="AlphaFoldDB" id="A0A8J4TPT2"/>
<accession>A0A8J4TPT2</accession>
<name>A0A8J4TPT2_CLAMG</name>
<proteinExistence type="predicted"/>
<evidence type="ECO:0000313" key="2">
    <source>
        <dbReference type="EMBL" id="KAF5894889.1"/>
    </source>
</evidence>
<reference evidence="2" key="1">
    <citation type="submission" date="2020-07" db="EMBL/GenBank/DDBJ databases">
        <title>Clarias magur genome sequencing, assembly and annotation.</title>
        <authorList>
            <person name="Kushwaha B."/>
            <person name="Kumar R."/>
            <person name="Das P."/>
            <person name="Joshi C.G."/>
            <person name="Kumar D."/>
            <person name="Nagpure N.S."/>
            <person name="Pandey M."/>
            <person name="Agarwal S."/>
            <person name="Srivastava S."/>
            <person name="Singh M."/>
            <person name="Sahoo L."/>
            <person name="Jayasankar P."/>
            <person name="Meher P.K."/>
            <person name="Koringa P.G."/>
            <person name="Iquebal M.A."/>
            <person name="Das S.P."/>
            <person name="Bit A."/>
            <person name="Patnaik S."/>
            <person name="Patel N."/>
            <person name="Shah T.M."/>
            <person name="Hinsu A."/>
            <person name="Jena J.K."/>
        </authorList>
    </citation>
    <scope>NUCLEOTIDE SEQUENCE</scope>
    <source>
        <strain evidence="2">CIFAMagur01</strain>
        <tissue evidence="2">Testis</tissue>
    </source>
</reference>
<protein>
    <submittedName>
        <fullName evidence="2">Uncharacterized protein</fullName>
    </submittedName>
</protein>
<feature type="region of interest" description="Disordered" evidence="1">
    <location>
        <begin position="44"/>
        <end position="65"/>
    </location>
</feature>
<feature type="compositionally biased region" description="Basic and acidic residues" evidence="1">
    <location>
        <begin position="45"/>
        <end position="58"/>
    </location>
</feature>
<evidence type="ECO:0000256" key="1">
    <source>
        <dbReference type="SAM" id="MobiDB-lite"/>
    </source>
</evidence>
<sequence length="65" mass="7475">LLMGWTKTGLPGNRLSDLIMWVGSRRLLLTSWTAHFLKWVSTADSPREHHSQVAEPQDRFPSCVR</sequence>
<organism evidence="2 3">
    <name type="scientific">Clarias magur</name>
    <name type="common">Asian catfish</name>
    <name type="synonym">Macropteronotus magur</name>
    <dbReference type="NCBI Taxonomy" id="1594786"/>
    <lineage>
        <taxon>Eukaryota</taxon>
        <taxon>Metazoa</taxon>
        <taxon>Chordata</taxon>
        <taxon>Craniata</taxon>
        <taxon>Vertebrata</taxon>
        <taxon>Euteleostomi</taxon>
        <taxon>Actinopterygii</taxon>
        <taxon>Neopterygii</taxon>
        <taxon>Teleostei</taxon>
        <taxon>Ostariophysi</taxon>
        <taxon>Siluriformes</taxon>
        <taxon>Clariidae</taxon>
        <taxon>Clarias</taxon>
    </lineage>
</organism>
<keyword evidence="3" id="KW-1185">Reference proteome</keyword>
<feature type="non-terminal residue" evidence="2">
    <location>
        <position position="65"/>
    </location>
</feature>